<organism evidence="2 3">
    <name type="scientific">Peronospora belbahrii</name>
    <dbReference type="NCBI Taxonomy" id="622444"/>
    <lineage>
        <taxon>Eukaryota</taxon>
        <taxon>Sar</taxon>
        <taxon>Stramenopiles</taxon>
        <taxon>Oomycota</taxon>
        <taxon>Peronosporomycetes</taxon>
        <taxon>Peronosporales</taxon>
        <taxon>Peronosporaceae</taxon>
        <taxon>Peronospora</taxon>
    </lineage>
</organism>
<dbReference type="EMBL" id="CAKLCB010000082">
    <property type="protein sequence ID" value="CAH0514710.1"/>
    <property type="molecule type" value="Genomic_DNA"/>
</dbReference>
<keyword evidence="1" id="KW-0472">Membrane</keyword>
<evidence type="ECO:0000256" key="1">
    <source>
        <dbReference type="SAM" id="Phobius"/>
    </source>
</evidence>
<reference evidence="2 3" key="1">
    <citation type="submission" date="2021-11" db="EMBL/GenBank/DDBJ databases">
        <authorList>
            <person name="Islam A."/>
            <person name="Islam S."/>
            <person name="Flora M.S."/>
            <person name="Rahman M."/>
            <person name="Ziaur R.M."/>
            <person name="Epstein J.H."/>
            <person name="Hassan M."/>
            <person name="Klassen M."/>
            <person name="Woodard K."/>
            <person name="Webb A."/>
            <person name="Webby R.J."/>
            <person name="El Zowalaty M.E."/>
        </authorList>
    </citation>
    <scope>NUCLEOTIDE SEQUENCE [LARGE SCALE GENOMIC DNA]</scope>
    <source>
        <strain evidence="2">Pbs1</strain>
    </source>
</reference>
<keyword evidence="1" id="KW-1133">Transmembrane helix</keyword>
<protein>
    <submittedName>
        <fullName evidence="2">Uncharacterized protein</fullName>
    </submittedName>
</protein>
<dbReference type="Proteomes" id="UP001158986">
    <property type="component" value="Unassembled WGS sequence"/>
</dbReference>
<evidence type="ECO:0000313" key="2">
    <source>
        <dbReference type="EMBL" id="CAH0514710.1"/>
    </source>
</evidence>
<sequence>MSDDNPEWIYTTLECTPDVESSTGSQVTYANRTFYDIKGFSNFLARRGFSARIDVHSDMYFRMMTKEISTINMTKGLQLGVILASFAMSTCCCARYILQEAMVR</sequence>
<accession>A0ABN8CNN5</accession>
<evidence type="ECO:0000313" key="3">
    <source>
        <dbReference type="Proteomes" id="UP001158986"/>
    </source>
</evidence>
<comment type="caution">
    <text evidence="2">The sequence shown here is derived from an EMBL/GenBank/DDBJ whole genome shotgun (WGS) entry which is preliminary data.</text>
</comment>
<keyword evidence="1" id="KW-0812">Transmembrane</keyword>
<keyword evidence="3" id="KW-1185">Reference proteome</keyword>
<gene>
    <name evidence="2" type="ORF">PBS001_LOCUS1450</name>
</gene>
<feature type="transmembrane region" description="Helical" evidence="1">
    <location>
        <begin position="77"/>
        <end position="98"/>
    </location>
</feature>
<name>A0ABN8CNN5_9STRA</name>
<proteinExistence type="predicted"/>